<protein>
    <submittedName>
        <fullName evidence="5">Transcriptional regulator, GntR family</fullName>
    </submittedName>
</protein>
<evidence type="ECO:0000259" key="4">
    <source>
        <dbReference type="PROSITE" id="PS50949"/>
    </source>
</evidence>
<organism evidence="5 6">
    <name type="scientific">Pedosphaera parvula (strain Ellin514)</name>
    <dbReference type="NCBI Taxonomy" id="320771"/>
    <lineage>
        <taxon>Bacteria</taxon>
        <taxon>Pseudomonadati</taxon>
        <taxon>Verrucomicrobiota</taxon>
        <taxon>Pedosphaerae</taxon>
        <taxon>Pedosphaerales</taxon>
        <taxon>Pedosphaeraceae</taxon>
        <taxon>Pedosphaera</taxon>
    </lineage>
</organism>
<dbReference type="RefSeq" id="WP_007413271.1">
    <property type="nucleotide sequence ID" value="NZ_ABOX02000003.1"/>
</dbReference>
<dbReference type="Proteomes" id="UP000003688">
    <property type="component" value="Unassembled WGS sequence"/>
</dbReference>
<dbReference type="OrthoDB" id="9816541at2"/>
<dbReference type="SMART" id="SM00866">
    <property type="entry name" value="UTRA"/>
    <property type="match status" value="1"/>
</dbReference>
<dbReference type="GO" id="GO:0045892">
    <property type="term" value="P:negative regulation of DNA-templated transcription"/>
    <property type="evidence" value="ECO:0007669"/>
    <property type="project" value="TreeGrafter"/>
</dbReference>
<evidence type="ECO:0000313" key="5">
    <source>
        <dbReference type="EMBL" id="EEF62958.1"/>
    </source>
</evidence>
<dbReference type="InterPro" id="IPR036390">
    <property type="entry name" value="WH_DNA-bd_sf"/>
</dbReference>
<dbReference type="Pfam" id="PF07702">
    <property type="entry name" value="UTRA"/>
    <property type="match status" value="1"/>
</dbReference>
<evidence type="ECO:0000256" key="1">
    <source>
        <dbReference type="ARBA" id="ARBA00023015"/>
    </source>
</evidence>
<dbReference type="SMART" id="SM00345">
    <property type="entry name" value="HTH_GNTR"/>
    <property type="match status" value="1"/>
</dbReference>
<keyword evidence="2" id="KW-0238">DNA-binding</keyword>
<dbReference type="PRINTS" id="PR00035">
    <property type="entry name" value="HTHGNTR"/>
</dbReference>
<dbReference type="InterPro" id="IPR000524">
    <property type="entry name" value="Tscrpt_reg_HTH_GntR"/>
</dbReference>
<keyword evidence="6" id="KW-1185">Reference proteome</keyword>
<keyword evidence="1" id="KW-0805">Transcription regulation</keyword>
<dbReference type="STRING" id="320771.Cflav_PD5593"/>
<dbReference type="PANTHER" id="PTHR44846:SF1">
    <property type="entry name" value="MANNOSYL-D-GLYCERATE TRANSPORT_METABOLISM SYSTEM REPRESSOR MNGR-RELATED"/>
    <property type="match status" value="1"/>
</dbReference>
<dbReference type="InterPro" id="IPR036388">
    <property type="entry name" value="WH-like_DNA-bd_sf"/>
</dbReference>
<dbReference type="PANTHER" id="PTHR44846">
    <property type="entry name" value="MANNOSYL-D-GLYCERATE TRANSPORT/METABOLISM SYSTEM REPRESSOR MNGR-RELATED"/>
    <property type="match status" value="1"/>
</dbReference>
<sequence>MQEPYSPPKYFQIRRDIISMVQRGELAPGNPVPSENEIIEKYQVSNTTARKALHELEKEGWVTRIKGKGTFVKNYTVVRAINRIFGFTKNMIEAGRKPATKLTGFHLRKGDHTQVVNGREFTMRGPYCEIERVRYADGIPMMSETRYISLQFCPEIHRRNLEHSLYQIFEKDYGIVLTEINQMVSAVIIEGAALEVFQLEKPSPAFRVEGVSFCGKDMIVEMEDSVYRGDMYRFAAKAVR</sequence>
<dbReference type="Pfam" id="PF00392">
    <property type="entry name" value="GntR"/>
    <property type="match status" value="1"/>
</dbReference>
<proteinExistence type="predicted"/>
<dbReference type="CDD" id="cd07377">
    <property type="entry name" value="WHTH_GntR"/>
    <property type="match status" value="1"/>
</dbReference>
<evidence type="ECO:0000256" key="2">
    <source>
        <dbReference type="ARBA" id="ARBA00023125"/>
    </source>
</evidence>
<evidence type="ECO:0000313" key="6">
    <source>
        <dbReference type="Proteomes" id="UP000003688"/>
    </source>
</evidence>
<dbReference type="InterPro" id="IPR011663">
    <property type="entry name" value="UTRA"/>
</dbReference>
<dbReference type="InterPro" id="IPR028978">
    <property type="entry name" value="Chorismate_lyase_/UTRA_dom_sf"/>
</dbReference>
<dbReference type="SUPFAM" id="SSF46785">
    <property type="entry name" value="Winged helix' DNA-binding domain"/>
    <property type="match status" value="1"/>
</dbReference>
<feature type="domain" description="HTH gntR-type" evidence="4">
    <location>
        <begin position="7"/>
        <end position="75"/>
    </location>
</feature>
<gene>
    <name evidence="5" type="ORF">Cflav_PD5593</name>
</gene>
<dbReference type="AlphaFoldDB" id="B9XBS3"/>
<name>B9XBS3_PEDPL</name>
<comment type="caution">
    <text evidence="5">The sequence shown here is derived from an EMBL/GenBank/DDBJ whole genome shotgun (WGS) entry which is preliminary data.</text>
</comment>
<dbReference type="EMBL" id="ABOX02000003">
    <property type="protein sequence ID" value="EEF62958.1"/>
    <property type="molecule type" value="Genomic_DNA"/>
</dbReference>
<dbReference type="InterPro" id="IPR050679">
    <property type="entry name" value="Bact_HTH_transcr_reg"/>
</dbReference>
<dbReference type="PROSITE" id="PS50949">
    <property type="entry name" value="HTH_GNTR"/>
    <property type="match status" value="1"/>
</dbReference>
<dbReference type="Gene3D" id="1.10.10.10">
    <property type="entry name" value="Winged helix-like DNA-binding domain superfamily/Winged helix DNA-binding domain"/>
    <property type="match status" value="1"/>
</dbReference>
<keyword evidence="3" id="KW-0804">Transcription</keyword>
<reference evidence="5 6" key="1">
    <citation type="journal article" date="2011" name="J. Bacteriol.">
        <title>Genome sequence of 'Pedosphaera parvula' Ellin514, an aerobic Verrucomicrobial isolate from pasture soil.</title>
        <authorList>
            <person name="Kant R."/>
            <person name="van Passel M.W."/>
            <person name="Sangwan P."/>
            <person name="Palva A."/>
            <person name="Lucas S."/>
            <person name="Copeland A."/>
            <person name="Lapidus A."/>
            <person name="Glavina Del Rio T."/>
            <person name="Dalin E."/>
            <person name="Tice H."/>
            <person name="Bruce D."/>
            <person name="Goodwin L."/>
            <person name="Pitluck S."/>
            <person name="Chertkov O."/>
            <person name="Larimer F.W."/>
            <person name="Land M.L."/>
            <person name="Hauser L."/>
            <person name="Brettin T.S."/>
            <person name="Detter J.C."/>
            <person name="Han S."/>
            <person name="de Vos W.M."/>
            <person name="Janssen P.H."/>
            <person name="Smidt H."/>
        </authorList>
    </citation>
    <scope>NUCLEOTIDE SEQUENCE [LARGE SCALE GENOMIC DNA]</scope>
    <source>
        <strain evidence="5 6">Ellin514</strain>
    </source>
</reference>
<dbReference type="GO" id="GO:0003677">
    <property type="term" value="F:DNA binding"/>
    <property type="evidence" value="ECO:0007669"/>
    <property type="project" value="UniProtKB-KW"/>
</dbReference>
<dbReference type="Gene3D" id="3.40.1410.10">
    <property type="entry name" value="Chorismate lyase-like"/>
    <property type="match status" value="1"/>
</dbReference>
<dbReference type="SUPFAM" id="SSF64288">
    <property type="entry name" value="Chorismate lyase-like"/>
    <property type="match status" value="1"/>
</dbReference>
<accession>B9XBS3</accession>
<dbReference type="GO" id="GO:0003700">
    <property type="term" value="F:DNA-binding transcription factor activity"/>
    <property type="evidence" value="ECO:0007669"/>
    <property type="project" value="InterPro"/>
</dbReference>
<evidence type="ECO:0000256" key="3">
    <source>
        <dbReference type="ARBA" id="ARBA00023163"/>
    </source>
</evidence>